<name>A0AAD7XMF5_9STRA</name>
<evidence type="ECO:0000256" key="5">
    <source>
        <dbReference type="ARBA" id="ARBA00023242"/>
    </source>
</evidence>
<keyword evidence="4" id="KW-0804">Transcription</keyword>
<dbReference type="GO" id="GO:0016251">
    <property type="term" value="F:RNA polymerase II general transcription initiation factor activity"/>
    <property type="evidence" value="ECO:0007669"/>
    <property type="project" value="TreeGrafter"/>
</dbReference>
<keyword evidence="3" id="KW-0805">Transcription regulation</keyword>
<comment type="subcellular location">
    <subcellularLocation>
        <location evidence="1">Nucleus</location>
    </subcellularLocation>
</comment>
<dbReference type="GO" id="GO:0000124">
    <property type="term" value="C:SAGA complex"/>
    <property type="evidence" value="ECO:0007669"/>
    <property type="project" value="TreeGrafter"/>
</dbReference>
<accession>A0AAD7XMF5</accession>
<dbReference type="InterPro" id="IPR051431">
    <property type="entry name" value="TFIID_subunit_9"/>
</dbReference>
<evidence type="ECO:0000256" key="4">
    <source>
        <dbReference type="ARBA" id="ARBA00023163"/>
    </source>
</evidence>
<dbReference type="Proteomes" id="UP001230188">
    <property type="component" value="Unassembled WGS sequence"/>
</dbReference>
<protein>
    <submittedName>
        <fullName evidence="6">Uncharacterized protein</fullName>
    </submittedName>
</protein>
<keyword evidence="5" id="KW-0539">Nucleus</keyword>
<dbReference type="PANTHER" id="PTHR48068:SF4">
    <property type="entry name" value="TATA-BOX BINDING PROTEIN ASSOCIATED FACTOR 9"/>
    <property type="match status" value="1"/>
</dbReference>
<dbReference type="GO" id="GO:0046982">
    <property type="term" value="F:protein heterodimerization activity"/>
    <property type="evidence" value="ECO:0007669"/>
    <property type="project" value="InterPro"/>
</dbReference>
<organism evidence="6 7">
    <name type="scientific">Chrysophaeum taylorii</name>
    <dbReference type="NCBI Taxonomy" id="2483200"/>
    <lineage>
        <taxon>Eukaryota</taxon>
        <taxon>Sar</taxon>
        <taxon>Stramenopiles</taxon>
        <taxon>Ochrophyta</taxon>
        <taxon>Pelagophyceae</taxon>
        <taxon>Pelagomonadales</taxon>
        <taxon>Pelagomonadaceae</taxon>
        <taxon>Chrysophaeum</taxon>
    </lineage>
</organism>
<dbReference type="InterPro" id="IPR003162">
    <property type="entry name" value="TFIID-31"/>
</dbReference>
<evidence type="ECO:0000256" key="3">
    <source>
        <dbReference type="ARBA" id="ARBA00023015"/>
    </source>
</evidence>
<evidence type="ECO:0000313" key="7">
    <source>
        <dbReference type="Proteomes" id="UP001230188"/>
    </source>
</evidence>
<evidence type="ECO:0000313" key="6">
    <source>
        <dbReference type="EMBL" id="KAJ8604286.1"/>
    </source>
</evidence>
<dbReference type="EMBL" id="JAQMWT010000334">
    <property type="protein sequence ID" value="KAJ8604286.1"/>
    <property type="molecule type" value="Genomic_DNA"/>
</dbReference>
<comment type="similarity">
    <text evidence="2">Belongs to the TAF9 family.</text>
</comment>
<comment type="caution">
    <text evidence="6">The sequence shown here is derived from an EMBL/GenBank/DDBJ whole genome shotgun (WGS) entry which is preliminary data.</text>
</comment>
<sequence length="163" mass="16952">MVSEEAIAQALLASLNVDKYEPGVVGVVLEQMHRAAQAILSDSRDAALHAGRDVITVEDVQLADDLAREDNYSASPVPSRDAMFQVAKIVNAQPIKLDDGHGLRLPPKEYQLTARAFQLAPADNLSRASNNGARPTPPNASAVLSAAAASFAAGMAATGPPAA</sequence>
<dbReference type="CDD" id="cd07979">
    <property type="entry name" value="HFD_TAF9"/>
    <property type="match status" value="1"/>
</dbReference>
<reference evidence="6" key="1">
    <citation type="submission" date="2023-01" db="EMBL/GenBank/DDBJ databases">
        <title>Metagenome sequencing of chrysophaentin producing Chrysophaeum taylorii.</title>
        <authorList>
            <person name="Davison J."/>
            <person name="Bewley C."/>
        </authorList>
    </citation>
    <scope>NUCLEOTIDE SEQUENCE</scope>
    <source>
        <strain evidence="6">NIES-1699</strain>
    </source>
</reference>
<dbReference type="GO" id="GO:0051123">
    <property type="term" value="P:RNA polymerase II preinitiation complex assembly"/>
    <property type="evidence" value="ECO:0007669"/>
    <property type="project" value="TreeGrafter"/>
</dbReference>
<dbReference type="AlphaFoldDB" id="A0AAD7XMF5"/>
<dbReference type="Pfam" id="PF02291">
    <property type="entry name" value="TFIID-31kDa"/>
    <property type="match status" value="1"/>
</dbReference>
<dbReference type="GO" id="GO:0005669">
    <property type="term" value="C:transcription factor TFIID complex"/>
    <property type="evidence" value="ECO:0007669"/>
    <property type="project" value="TreeGrafter"/>
</dbReference>
<dbReference type="Gene3D" id="1.10.20.10">
    <property type="entry name" value="Histone, subunit A"/>
    <property type="match status" value="1"/>
</dbReference>
<dbReference type="PANTHER" id="PTHR48068">
    <property type="entry name" value="TAF9 RNA POLYMERASE II, TATA BOX-BINDING PROTEIN (TBP)-ASSOCIATED FACTOR"/>
    <property type="match status" value="1"/>
</dbReference>
<proteinExistence type="inferred from homology"/>
<evidence type="ECO:0000256" key="2">
    <source>
        <dbReference type="ARBA" id="ARBA00007646"/>
    </source>
</evidence>
<gene>
    <name evidence="6" type="ORF">CTAYLR_002497</name>
</gene>
<dbReference type="GO" id="GO:0003713">
    <property type="term" value="F:transcription coactivator activity"/>
    <property type="evidence" value="ECO:0007669"/>
    <property type="project" value="TreeGrafter"/>
</dbReference>
<keyword evidence="7" id="KW-1185">Reference proteome</keyword>
<dbReference type="SUPFAM" id="SSF47113">
    <property type="entry name" value="Histone-fold"/>
    <property type="match status" value="1"/>
</dbReference>
<evidence type="ECO:0000256" key="1">
    <source>
        <dbReference type="ARBA" id="ARBA00004123"/>
    </source>
</evidence>
<dbReference type="InterPro" id="IPR009072">
    <property type="entry name" value="Histone-fold"/>
</dbReference>